<evidence type="ECO:0000313" key="3">
    <source>
        <dbReference type="Proteomes" id="UP000789508"/>
    </source>
</evidence>
<keyword evidence="3" id="KW-1185">Reference proteome</keyword>
<accession>A0A9N9EXQ0</accession>
<gene>
    <name evidence="2" type="ORF">ALEPTO_LOCUS11360</name>
</gene>
<evidence type="ECO:0000313" key="2">
    <source>
        <dbReference type="EMBL" id="CAG8695214.1"/>
    </source>
</evidence>
<dbReference type="EMBL" id="CAJVPS010017821">
    <property type="protein sequence ID" value="CAG8695214.1"/>
    <property type="molecule type" value="Genomic_DNA"/>
</dbReference>
<evidence type="ECO:0000256" key="1">
    <source>
        <dbReference type="SAM" id="MobiDB-lite"/>
    </source>
</evidence>
<name>A0A9N9EXQ0_9GLOM</name>
<dbReference type="Proteomes" id="UP000789508">
    <property type="component" value="Unassembled WGS sequence"/>
</dbReference>
<feature type="region of interest" description="Disordered" evidence="1">
    <location>
        <begin position="201"/>
        <end position="304"/>
    </location>
</feature>
<protein>
    <submittedName>
        <fullName evidence="2">3644_t:CDS:1</fullName>
    </submittedName>
</protein>
<sequence length="304" mass="33135">MPGNVTVLCYITEHRKSSANSMFISDSSGVIRSRSLDSPLKIFLKGFYPQGTSEELSLPSFDVEDVVIATGKFRIVEYVNETNEKVPTLKMVLNDLVHLNIKPNNLPEFPILINMTAVVEEPPTISDDVTMLVIMHDHIDQDLIKISMKCYYSTSAPHLIHESKDPDKTNKTSVDQTIAERVNNNAKRTKITSSSEILSLPKASSLPKTVSPSEASSSSQVLSPSKAMSPSKVVSPSKASSSSKVQSLSKVSRSRKASSSSKTSSPPYKRTRNNCKVSDLAKEALANPDRLDTSSATSADSQLE</sequence>
<proteinExistence type="predicted"/>
<comment type="caution">
    <text evidence="2">The sequence shown here is derived from an EMBL/GenBank/DDBJ whole genome shotgun (WGS) entry which is preliminary data.</text>
</comment>
<organism evidence="2 3">
    <name type="scientific">Ambispora leptoticha</name>
    <dbReference type="NCBI Taxonomy" id="144679"/>
    <lineage>
        <taxon>Eukaryota</taxon>
        <taxon>Fungi</taxon>
        <taxon>Fungi incertae sedis</taxon>
        <taxon>Mucoromycota</taxon>
        <taxon>Glomeromycotina</taxon>
        <taxon>Glomeromycetes</taxon>
        <taxon>Archaeosporales</taxon>
        <taxon>Ambisporaceae</taxon>
        <taxon>Ambispora</taxon>
    </lineage>
</organism>
<reference evidence="2" key="1">
    <citation type="submission" date="2021-06" db="EMBL/GenBank/DDBJ databases">
        <authorList>
            <person name="Kallberg Y."/>
            <person name="Tangrot J."/>
            <person name="Rosling A."/>
        </authorList>
    </citation>
    <scope>NUCLEOTIDE SEQUENCE</scope>
    <source>
        <strain evidence="2">FL130A</strain>
    </source>
</reference>
<dbReference type="OrthoDB" id="2432506at2759"/>
<dbReference type="AlphaFoldDB" id="A0A9N9EXQ0"/>
<feature type="compositionally biased region" description="Low complexity" evidence="1">
    <location>
        <begin position="211"/>
        <end position="265"/>
    </location>
</feature>
<feature type="compositionally biased region" description="Polar residues" evidence="1">
    <location>
        <begin position="293"/>
        <end position="304"/>
    </location>
</feature>